<proteinExistence type="predicted"/>
<reference evidence="1 2" key="1">
    <citation type="journal article" date="2016" name="Mol. Biol. Evol.">
        <title>Comparative Genomics of Early-Diverging Mushroom-Forming Fungi Provides Insights into the Origins of Lignocellulose Decay Capabilities.</title>
        <authorList>
            <person name="Nagy L.G."/>
            <person name="Riley R."/>
            <person name="Tritt A."/>
            <person name="Adam C."/>
            <person name="Daum C."/>
            <person name="Floudas D."/>
            <person name="Sun H."/>
            <person name="Yadav J.S."/>
            <person name="Pangilinan J."/>
            <person name="Larsson K.H."/>
            <person name="Matsuura K."/>
            <person name="Barry K."/>
            <person name="Labutti K."/>
            <person name="Kuo R."/>
            <person name="Ohm R.A."/>
            <person name="Bhattacharya S.S."/>
            <person name="Shirouzu T."/>
            <person name="Yoshinaga Y."/>
            <person name="Martin F.M."/>
            <person name="Grigoriev I.V."/>
            <person name="Hibbett D.S."/>
        </authorList>
    </citation>
    <scope>NUCLEOTIDE SEQUENCE [LARGE SCALE GENOMIC DNA]</scope>
    <source>
        <strain evidence="1 2">HHB12029</strain>
    </source>
</reference>
<organism evidence="1 2">
    <name type="scientific">Exidia glandulosa HHB12029</name>
    <dbReference type="NCBI Taxonomy" id="1314781"/>
    <lineage>
        <taxon>Eukaryota</taxon>
        <taxon>Fungi</taxon>
        <taxon>Dikarya</taxon>
        <taxon>Basidiomycota</taxon>
        <taxon>Agaricomycotina</taxon>
        <taxon>Agaricomycetes</taxon>
        <taxon>Auriculariales</taxon>
        <taxon>Exidiaceae</taxon>
        <taxon>Exidia</taxon>
    </lineage>
</organism>
<accession>A0A166AVK6</accession>
<keyword evidence="2" id="KW-1185">Reference proteome</keyword>
<feature type="non-terminal residue" evidence="1">
    <location>
        <position position="80"/>
    </location>
</feature>
<gene>
    <name evidence="1" type="ORF">EXIGLDRAFT_820278</name>
</gene>
<dbReference type="InParanoid" id="A0A166AVK6"/>
<dbReference type="EMBL" id="KV425955">
    <property type="protein sequence ID" value="KZV95579.1"/>
    <property type="molecule type" value="Genomic_DNA"/>
</dbReference>
<dbReference type="Proteomes" id="UP000077266">
    <property type="component" value="Unassembled WGS sequence"/>
</dbReference>
<dbReference type="AlphaFoldDB" id="A0A166AVK6"/>
<protein>
    <submittedName>
        <fullName evidence="1">Uncharacterized protein</fullName>
    </submittedName>
</protein>
<sequence>MLIAGANAAYNGCVAHGLSGLTQNTVLNEFVLSSVCRTARLPVNVARLVGFGTSVVEMYLGVPVSSMYRSKLVDRHPTLS</sequence>
<name>A0A166AVK6_EXIGL</name>
<evidence type="ECO:0000313" key="2">
    <source>
        <dbReference type="Proteomes" id="UP000077266"/>
    </source>
</evidence>
<evidence type="ECO:0000313" key="1">
    <source>
        <dbReference type="EMBL" id="KZV95579.1"/>
    </source>
</evidence>